<accession>A0A086P9C8</accession>
<evidence type="ECO:0000256" key="2">
    <source>
        <dbReference type="ARBA" id="ARBA00004167"/>
    </source>
</evidence>
<evidence type="ECO:0000256" key="7">
    <source>
        <dbReference type="ARBA" id="ARBA00023136"/>
    </source>
</evidence>
<sequence length="202" mass="21872">MNHMFFLTAFAVQWLAIFGMAILIVGLIRQVGMLHERLGPVGALTLTGGSKVGEEARVFILPSLNGGTVVIGGKAEDGLSTIIFFLSPTCPICKIMLPIIRSMAREYAGSTRLVLASDGDEAAQRKLIEREKLEAYPFVLSTDLGRAHGVGKLPYAVLLDEQGRVAAKGLINNREHAESLFEAQRIGIASIQDYMARQEMAG</sequence>
<dbReference type="UniPathway" id="UPA00895"/>
<evidence type="ECO:0000256" key="4">
    <source>
        <dbReference type="ARBA" id="ARBA00019076"/>
    </source>
</evidence>
<comment type="caution">
    <text evidence="10">The sequence shown here is derived from an EMBL/GenBank/DDBJ whole genome shotgun (WGS) entry which is preliminary data.</text>
</comment>
<feature type="domain" description="Thioredoxin" evidence="9">
    <location>
        <begin position="50"/>
        <end position="186"/>
    </location>
</feature>
<evidence type="ECO:0000256" key="3">
    <source>
        <dbReference type="ARBA" id="ARBA00004856"/>
    </source>
</evidence>
<dbReference type="OrthoDB" id="462848at2"/>
<evidence type="ECO:0000256" key="8">
    <source>
        <dbReference type="SAM" id="Phobius"/>
    </source>
</evidence>
<keyword evidence="11" id="KW-1185">Reference proteome</keyword>
<evidence type="ECO:0000313" key="10">
    <source>
        <dbReference type="EMBL" id="KFG89996.1"/>
    </source>
</evidence>
<proteinExistence type="predicted"/>
<dbReference type="STRING" id="76947.GCA_002080435_01076"/>
<comment type="pathway">
    <text evidence="3">One-carbon metabolism; methylamine degradation.</text>
</comment>
<evidence type="ECO:0000256" key="6">
    <source>
        <dbReference type="ARBA" id="ARBA00022989"/>
    </source>
</evidence>
<dbReference type="PROSITE" id="PS51352">
    <property type="entry name" value="THIOREDOXIN_2"/>
    <property type="match status" value="1"/>
</dbReference>
<dbReference type="GO" id="GO:0016020">
    <property type="term" value="C:membrane"/>
    <property type="evidence" value="ECO:0007669"/>
    <property type="project" value="UniProtKB-SubCell"/>
</dbReference>
<organism evidence="10 11">
    <name type="scientific">Sphingobium herbicidovorans (strain ATCC 700291 / DSM 11019 / CCUG 56400 / KCTC 2939 / LMG 18315 / NBRC 16415 / MH)</name>
    <name type="common">Sphingomonas herbicidovorans</name>
    <dbReference type="NCBI Taxonomy" id="1219045"/>
    <lineage>
        <taxon>Bacteria</taxon>
        <taxon>Pseudomonadati</taxon>
        <taxon>Pseudomonadota</taxon>
        <taxon>Alphaproteobacteria</taxon>
        <taxon>Sphingomonadales</taxon>
        <taxon>Sphingomonadaceae</taxon>
        <taxon>Sphingobium</taxon>
    </lineage>
</organism>
<protein>
    <recommendedName>
        <fullName evidence="4">Methylamine utilization protein MauD</fullName>
    </recommendedName>
</protein>
<dbReference type="PATRIC" id="fig|1219045.3.peg.2209"/>
<dbReference type="eggNOG" id="COG0526">
    <property type="taxonomic scope" value="Bacteria"/>
</dbReference>
<dbReference type="SUPFAM" id="SSF52833">
    <property type="entry name" value="Thioredoxin-like"/>
    <property type="match status" value="1"/>
</dbReference>
<keyword evidence="6 8" id="KW-1133">Transmembrane helix</keyword>
<dbReference type="InterPro" id="IPR013766">
    <property type="entry name" value="Thioredoxin_domain"/>
</dbReference>
<keyword evidence="5 8" id="KW-0812">Transmembrane</keyword>
<dbReference type="RefSeq" id="WP_037465877.1">
    <property type="nucleotide sequence ID" value="NZ_BCZD01000030.1"/>
</dbReference>
<evidence type="ECO:0000256" key="5">
    <source>
        <dbReference type="ARBA" id="ARBA00022692"/>
    </source>
</evidence>
<dbReference type="Gene3D" id="3.40.30.10">
    <property type="entry name" value="Glutaredoxin"/>
    <property type="match status" value="1"/>
</dbReference>
<dbReference type="InterPro" id="IPR036249">
    <property type="entry name" value="Thioredoxin-like_sf"/>
</dbReference>
<evidence type="ECO:0000313" key="11">
    <source>
        <dbReference type="Proteomes" id="UP000024284"/>
    </source>
</evidence>
<name>A0A086P9C8_SPHHM</name>
<evidence type="ECO:0000256" key="1">
    <source>
        <dbReference type="ARBA" id="ARBA00003475"/>
    </source>
</evidence>
<evidence type="ECO:0000259" key="9">
    <source>
        <dbReference type="PROSITE" id="PS51352"/>
    </source>
</evidence>
<dbReference type="Proteomes" id="UP000024284">
    <property type="component" value="Unassembled WGS sequence"/>
</dbReference>
<keyword evidence="7 8" id="KW-0472">Membrane</keyword>
<dbReference type="EMBL" id="JFZA02000017">
    <property type="protein sequence ID" value="KFG89996.1"/>
    <property type="molecule type" value="Genomic_DNA"/>
</dbReference>
<dbReference type="GO" id="GO:0030416">
    <property type="term" value="P:methylamine metabolic process"/>
    <property type="evidence" value="ECO:0007669"/>
    <property type="project" value="InterPro"/>
</dbReference>
<reference evidence="10" key="1">
    <citation type="submission" date="2014-08" db="EMBL/GenBank/DDBJ databases">
        <title>Draft genome sequences of Sphingobium herbicidovorans.</title>
        <authorList>
            <person name="Gan H.M."/>
            <person name="Gan H.Y."/>
            <person name="Savka M.A."/>
        </authorList>
    </citation>
    <scope>NUCLEOTIDE SEQUENCE [LARGE SCALE GENOMIC DNA]</scope>
    <source>
        <strain evidence="10">NBRC 16415</strain>
    </source>
</reference>
<feature type="transmembrane region" description="Helical" evidence="8">
    <location>
        <begin position="6"/>
        <end position="28"/>
    </location>
</feature>
<comment type="function">
    <text evidence="1">May be specifically involved in the processing, transport, and/or maturation of the MADH beta-subunit.</text>
</comment>
<dbReference type="NCBIfam" id="TIGR02661">
    <property type="entry name" value="MauD"/>
    <property type="match status" value="1"/>
</dbReference>
<dbReference type="InterPro" id="IPR013478">
    <property type="entry name" value="MeN_DH_accessory"/>
</dbReference>
<dbReference type="AlphaFoldDB" id="A0A086P9C8"/>
<comment type="subcellular location">
    <subcellularLocation>
        <location evidence="2">Membrane</location>
        <topology evidence="2">Single-pass membrane protein</topology>
    </subcellularLocation>
</comment>
<gene>
    <name evidence="10" type="ORF">BV98_002168</name>
</gene>